<proteinExistence type="predicted"/>
<feature type="signal peptide" evidence="1">
    <location>
        <begin position="1"/>
        <end position="32"/>
    </location>
</feature>
<protein>
    <recommendedName>
        <fullName evidence="4">Tat pathway signal sequence domain protein</fullName>
    </recommendedName>
</protein>
<dbReference type="InterPro" id="IPR006311">
    <property type="entry name" value="TAT_signal"/>
</dbReference>
<accession>A0ABW6PU70</accession>
<evidence type="ECO:0000313" key="3">
    <source>
        <dbReference type="Proteomes" id="UP001601444"/>
    </source>
</evidence>
<evidence type="ECO:0000313" key="2">
    <source>
        <dbReference type="EMBL" id="MFF0545976.1"/>
    </source>
</evidence>
<keyword evidence="1" id="KW-0732">Signal</keyword>
<dbReference type="PROSITE" id="PS51318">
    <property type="entry name" value="TAT"/>
    <property type="match status" value="1"/>
</dbReference>
<sequence length="295" mass="31092">MLTRRSFMIRAAGATAAATVAAAGMRAGTAAAAPADPAAFGGLRTVIDGSAVDQARVVEWERRRLSVAAARLREDYAGVLVGELDSLLARLAVAVDDIPAARSALARARVLIGPDGLRELLAGELVASAAAARAGVAASGGRWQYAITEIASDRGTAQGFLDWFDRARVTDDRAVWTDACPDHYVIATLPDGRQEVVEVTGGAVLASQFFVDYADRAGVMVPADPAYPLTVAGVASLSDGFVIGGVRHQFRDEPGGGFRARLQVAFPSALPEFSVAEHRWHLACEFGNWISAYLR</sequence>
<organism evidence="2 3">
    <name type="scientific">Nocardia thailandica</name>
    <dbReference type="NCBI Taxonomy" id="257275"/>
    <lineage>
        <taxon>Bacteria</taxon>
        <taxon>Bacillati</taxon>
        <taxon>Actinomycetota</taxon>
        <taxon>Actinomycetes</taxon>
        <taxon>Mycobacteriales</taxon>
        <taxon>Nocardiaceae</taxon>
        <taxon>Nocardia</taxon>
    </lineage>
</organism>
<evidence type="ECO:0000256" key="1">
    <source>
        <dbReference type="SAM" id="SignalP"/>
    </source>
</evidence>
<dbReference type="EMBL" id="JBIAMX010000017">
    <property type="protein sequence ID" value="MFF0545976.1"/>
    <property type="molecule type" value="Genomic_DNA"/>
</dbReference>
<name>A0ABW6PU70_9NOCA</name>
<dbReference type="Proteomes" id="UP001601444">
    <property type="component" value="Unassembled WGS sequence"/>
</dbReference>
<feature type="chain" id="PRO_5045733979" description="Tat pathway signal sequence domain protein" evidence="1">
    <location>
        <begin position="33"/>
        <end position="295"/>
    </location>
</feature>
<evidence type="ECO:0008006" key="4">
    <source>
        <dbReference type="Google" id="ProtNLM"/>
    </source>
</evidence>
<reference evidence="2 3" key="1">
    <citation type="submission" date="2024-10" db="EMBL/GenBank/DDBJ databases">
        <title>The Natural Products Discovery Center: Release of the First 8490 Sequenced Strains for Exploring Actinobacteria Biosynthetic Diversity.</title>
        <authorList>
            <person name="Kalkreuter E."/>
            <person name="Kautsar S.A."/>
            <person name="Yang D."/>
            <person name="Bader C.D."/>
            <person name="Teijaro C.N."/>
            <person name="Fluegel L."/>
            <person name="Davis C.M."/>
            <person name="Simpson J.R."/>
            <person name="Lauterbach L."/>
            <person name="Steele A.D."/>
            <person name="Gui C."/>
            <person name="Meng S."/>
            <person name="Li G."/>
            <person name="Viehrig K."/>
            <person name="Ye F."/>
            <person name="Su P."/>
            <person name="Kiefer A.F."/>
            <person name="Nichols A."/>
            <person name="Cepeda A.J."/>
            <person name="Yan W."/>
            <person name="Fan B."/>
            <person name="Jiang Y."/>
            <person name="Adhikari A."/>
            <person name="Zheng C.-J."/>
            <person name="Schuster L."/>
            <person name="Cowan T.M."/>
            <person name="Smanski M.J."/>
            <person name="Chevrette M.G."/>
            <person name="De Carvalho L.P.S."/>
            <person name="Shen B."/>
        </authorList>
    </citation>
    <scope>NUCLEOTIDE SEQUENCE [LARGE SCALE GENOMIC DNA]</scope>
    <source>
        <strain evidence="2 3">NPDC004045</strain>
    </source>
</reference>
<dbReference type="RefSeq" id="WP_387702421.1">
    <property type="nucleotide sequence ID" value="NZ_JBIAMX010000017.1"/>
</dbReference>
<comment type="caution">
    <text evidence="2">The sequence shown here is derived from an EMBL/GenBank/DDBJ whole genome shotgun (WGS) entry which is preliminary data.</text>
</comment>
<keyword evidence="3" id="KW-1185">Reference proteome</keyword>
<gene>
    <name evidence="2" type="ORF">ACFYTF_24355</name>
</gene>